<protein>
    <recommendedName>
        <fullName evidence="4">RING-type domain-containing protein</fullName>
    </recommendedName>
</protein>
<gene>
    <name evidence="2" type="ORF">OEZ85_012442</name>
</gene>
<dbReference type="EMBL" id="CP126210">
    <property type="protein sequence ID" value="WIA12396.1"/>
    <property type="molecule type" value="Genomic_DNA"/>
</dbReference>
<evidence type="ECO:0008006" key="4">
    <source>
        <dbReference type="Google" id="ProtNLM"/>
    </source>
</evidence>
<keyword evidence="3" id="KW-1185">Reference proteome</keyword>
<proteinExistence type="predicted"/>
<feature type="compositionally biased region" description="Low complexity" evidence="1">
    <location>
        <begin position="173"/>
        <end position="229"/>
    </location>
</feature>
<feature type="compositionally biased region" description="Low complexity" evidence="1">
    <location>
        <begin position="147"/>
        <end position="156"/>
    </location>
</feature>
<evidence type="ECO:0000313" key="3">
    <source>
        <dbReference type="Proteomes" id="UP001244341"/>
    </source>
</evidence>
<dbReference type="PANTHER" id="PTHR31315:SF1">
    <property type="entry name" value="PROTEIN SIP5"/>
    <property type="match status" value="1"/>
</dbReference>
<accession>A0ABY8TVU8</accession>
<reference evidence="2 3" key="1">
    <citation type="submission" date="2023-05" db="EMBL/GenBank/DDBJ databases">
        <title>A 100% complete, gapless, phased diploid assembly of the Scenedesmus obliquus UTEX 3031 genome.</title>
        <authorList>
            <person name="Biondi T.C."/>
            <person name="Hanschen E.R."/>
            <person name="Kwon T."/>
            <person name="Eng W."/>
            <person name="Kruse C.P.S."/>
            <person name="Koehler S.I."/>
            <person name="Kunde Y."/>
            <person name="Gleasner C.D."/>
            <person name="You Mak K.T."/>
            <person name="Polle J."/>
            <person name="Hovde B.T."/>
            <person name="Starkenburg S.R."/>
        </authorList>
    </citation>
    <scope>NUCLEOTIDE SEQUENCE [LARGE SCALE GENOMIC DNA]</scope>
    <source>
        <strain evidence="2 3">DOE0152z</strain>
    </source>
</reference>
<feature type="region of interest" description="Disordered" evidence="1">
    <location>
        <begin position="139"/>
        <end position="229"/>
    </location>
</feature>
<sequence>MGQQLTKSCPSHDRSLYKPQGVHKLENIDLRKLKKLIKARRIAPFWEQQDQDQDGREECPICNYWYPAINTASCCGARLCTECFVMCQSSHDPPGKAACPYCKKVPFSVRYLGCKTEEQMRRERMERQIVAEAKLRHMKEHALAGSQRQQQQQQQQSGTAGALGELPPHRTPQQQQQQQQVPSGHQLDQQQQTQQQQQPAEQQQQWIDQLEQQQPQQQPQQQQQQQAAELPEALFESQMLPQYVRRELAGLTAEELEEIMLEQALMASLQQAVAAEAAALVARQLPAWAPGAAAAAAAGAGTAATRAAAS</sequence>
<dbReference type="Proteomes" id="UP001244341">
    <property type="component" value="Chromosome 3b"/>
</dbReference>
<dbReference type="PANTHER" id="PTHR31315">
    <property type="entry name" value="PROTEIN SIP5"/>
    <property type="match status" value="1"/>
</dbReference>
<evidence type="ECO:0000313" key="2">
    <source>
        <dbReference type="EMBL" id="WIA12396.1"/>
    </source>
</evidence>
<name>A0ABY8TVU8_TETOB</name>
<organism evidence="2 3">
    <name type="scientific">Tetradesmus obliquus</name>
    <name type="common">Green alga</name>
    <name type="synonym">Acutodesmus obliquus</name>
    <dbReference type="NCBI Taxonomy" id="3088"/>
    <lineage>
        <taxon>Eukaryota</taxon>
        <taxon>Viridiplantae</taxon>
        <taxon>Chlorophyta</taxon>
        <taxon>core chlorophytes</taxon>
        <taxon>Chlorophyceae</taxon>
        <taxon>CS clade</taxon>
        <taxon>Sphaeropleales</taxon>
        <taxon>Scenedesmaceae</taxon>
        <taxon>Tetradesmus</taxon>
    </lineage>
</organism>
<evidence type="ECO:0000256" key="1">
    <source>
        <dbReference type="SAM" id="MobiDB-lite"/>
    </source>
</evidence>
<dbReference type="InterPro" id="IPR039301">
    <property type="entry name" value="Sip5/DA2"/>
</dbReference>